<sequence>PVTQYLRAPPWAVGRHSDGTALSKPRKPGRNGEGGCYCLSVCAGLKEAPSGFSSYQHTFDEFLERGKQLKNYRANVIANVNNCLSFRTSMEQKWQIPQNPSSHLLDPLNELKGHSFDILLQNLFVDLKRELVEKASGPAGMLSWLLSCSWMTLEKSTQSLPPLPVCERGT</sequence>
<dbReference type="Ensembl" id="ENSCCNT00000036013.1">
    <property type="protein sequence ID" value="ENSCCNP00000028515.1"/>
    <property type="gene ID" value="ENSCCNG00000027461.1"/>
</dbReference>
<organism evidence="1">
    <name type="scientific">Castor canadensis</name>
    <name type="common">American beaver</name>
    <dbReference type="NCBI Taxonomy" id="51338"/>
    <lineage>
        <taxon>Eukaryota</taxon>
        <taxon>Metazoa</taxon>
        <taxon>Chordata</taxon>
        <taxon>Craniata</taxon>
        <taxon>Vertebrata</taxon>
        <taxon>Euteleostomi</taxon>
        <taxon>Mammalia</taxon>
        <taxon>Eutheria</taxon>
        <taxon>Euarchontoglires</taxon>
        <taxon>Glires</taxon>
        <taxon>Rodentia</taxon>
        <taxon>Castorimorpha</taxon>
        <taxon>Castoridae</taxon>
        <taxon>Castor</taxon>
    </lineage>
</organism>
<evidence type="ECO:0000313" key="1">
    <source>
        <dbReference type="Ensembl" id="ENSCCNP00000028515.1"/>
    </source>
</evidence>
<dbReference type="AlphaFoldDB" id="A0A8C0XK57"/>
<protein>
    <submittedName>
        <fullName evidence="1">Uncharacterized protein</fullName>
    </submittedName>
</protein>
<dbReference type="InterPro" id="IPR010326">
    <property type="entry name" value="EXOC3/Sec6"/>
</dbReference>
<dbReference type="GO" id="GO:0000149">
    <property type="term" value="F:SNARE binding"/>
    <property type="evidence" value="ECO:0007669"/>
    <property type="project" value="TreeGrafter"/>
</dbReference>
<dbReference type="PANTHER" id="PTHR21292">
    <property type="entry name" value="EXOCYST COMPLEX COMPONENT SEC6-RELATED"/>
    <property type="match status" value="1"/>
</dbReference>
<dbReference type="Pfam" id="PF06046">
    <property type="entry name" value="Sec6"/>
    <property type="match status" value="1"/>
</dbReference>
<dbReference type="GO" id="GO:0006887">
    <property type="term" value="P:exocytosis"/>
    <property type="evidence" value="ECO:0007669"/>
    <property type="project" value="InterPro"/>
</dbReference>
<dbReference type="PANTHER" id="PTHR21292:SF4">
    <property type="entry name" value="TUMOR NECROSIS FACTOR ALPHA-INDUCED PROTEIN 2"/>
    <property type="match status" value="1"/>
</dbReference>
<name>A0A8C0XK57_CASCN</name>
<reference evidence="1" key="1">
    <citation type="submission" date="2023-09" db="UniProtKB">
        <authorList>
            <consortium name="Ensembl"/>
        </authorList>
    </citation>
    <scope>IDENTIFICATION</scope>
</reference>
<dbReference type="GO" id="GO:0051601">
    <property type="term" value="P:exocyst localization"/>
    <property type="evidence" value="ECO:0007669"/>
    <property type="project" value="TreeGrafter"/>
</dbReference>
<dbReference type="GO" id="GO:0000145">
    <property type="term" value="C:exocyst"/>
    <property type="evidence" value="ECO:0007669"/>
    <property type="project" value="InterPro"/>
</dbReference>
<proteinExistence type="predicted"/>
<accession>A0A8C0XK57</accession>